<comment type="catalytic activity">
    <reaction evidence="10">
        <text>3 reduced [flavodoxin] + 2 L-arginine + 4 O2 = 3 oxidized [flavodoxin] + 2 L-citrulline + 2 nitric oxide + 4 H2O + 5 H(+)</text>
        <dbReference type="Rhea" id="RHEA:52324"/>
        <dbReference type="Rhea" id="RHEA-COMP:10622"/>
        <dbReference type="Rhea" id="RHEA-COMP:10623"/>
        <dbReference type="ChEBI" id="CHEBI:15377"/>
        <dbReference type="ChEBI" id="CHEBI:15378"/>
        <dbReference type="ChEBI" id="CHEBI:15379"/>
        <dbReference type="ChEBI" id="CHEBI:16480"/>
        <dbReference type="ChEBI" id="CHEBI:32682"/>
        <dbReference type="ChEBI" id="CHEBI:57618"/>
        <dbReference type="ChEBI" id="CHEBI:57743"/>
        <dbReference type="ChEBI" id="CHEBI:58210"/>
        <dbReference type="EC" id="1.14.14.47"/>
    </reaction>
</comment>
<dbReference type="InterPro" id="IPR004030">
    <property type="entry name" value="NOS_N"/>
</dbReference>
<evidence type="ECO:0000256" key="1">
    <source>
        <dbReference type="ARBA" id="ARBA00001971"/>
    </source>
</evidence>
<evidence type="ECO:0000313" key="14">
    <source>
        <dbReference type="Proteomes" id="UP001595752"/>
    </source>
</evidence>
<feature type="domain" description="Nitric oxide synthase (NOS)" evidence="12">
    <location>
        <begin position="66"/>
        <end position="73"/>
    </location>
</feature>
<comment type="caution">
    <text evidence="13">The sequence shown here is derived from an EMBL/GenBank/DDBJ whole genome shotgun (WGS) entry which is preliminary data.</text>
</comment>
<dbReference type="PIRSF" id="PIRSF037219">
    <property type="entry name" value="NOS_oxygenase"/>
    <property type="match status" value="1"/>
</dbReference>
<comment type="similarity">
    <text evidence="3 11">Belongs to the NOS family. Bacterial NOS oxygenase subfamily.</text>
</comment>
<evidence type="ECO:0000256" key="6">
    <source>
        <dbReference type="ARBA" id="ARBA00022617"/>
    </source>
</evidence>
<evidence type="ECO:0000256" key="8">
    <source>
        <dbReference type="ARBA" id="ARBA00023002"/>
    </source>
</evidence>
<keyword evidence="6 11" id="KW-0349">Heme</keyword>
<name>A0ABV8B6B2_9BACI</name>
<dbReference type="RefSeq" id="WP_377918224.1">
    <property type="nucleotide sequence ID" value="NZ_JBHRZT010000072.1"/>
</dbReference>
<sequence length="364" mass="42542">MQTQNQLFQKAKQFITICYRELEKNENQIDKRIEDIQREIEKTGTYYHSFEELEHGAKMAWRNSNRCIGRLFWSSLHVFDQRQLETKADIFKALCHHIEYATNMGKIRPTITIFKPKQHGKEQVRIWNHQLIRYAGYETEDGVIGDPSSIAFTRVCQQLGWEGKGTHFDVLPLVIQAGENEPKWFEIPKGIVMEVPIKHPEYQWFEDLHIKWYAVPLISDMKLEVGGIEYVAAPFNGWYMETEIGARNLADTYRYNMLPKVASLMGLNTDTNATLWKDKALVELNIAILHSYKEAGVSIVDHHTAAGQFKLFEEKESECERHVTGDWTWLIPPVSPATTHIFHKLYDNEIVLPNYFYQEQPYKS</sequence>
<dbReference type="InterPro" id="IPR050607">
    <property type="entry name" value="NOS"/>
</dbReference>
<dbReference type="InterPro" id="IPR044943">
    <property type="entry name" value="NOS_dom_1"/>
</dbReference>
<keyword evidence="8 11" id="KW-0560">Oxidoreductase</keyword>
<dbReference type="Pfam" id="PF02898">
    <property type="entry name" value="NO_synthase"/>
    <property type="match status" value="1"/>
</dbReference>
<evidence type="ECO:0000256" key="9">
    <source>
        <dbReference type="ARBA" id="ARBA00023004"/>
    </source>
</evidence>
<dbReference type="EC" id="1.14.14.47" evidence="4 11"/>
<dbReference type="Proteomes" id="UP001595752">
    <property type="component" value="Unassembled WGS sequence"/>
</dbReference>
<dbReference type="SUPFAM" id="SSF56512">
    <property type="entry name" value="Nitric oxide (NO) synthase oxygenase domain"/>
    <property type="match status" value="1"/>
</dbReference>
<protein>
    <recommendedName>
        <fullName evidence="5 11">Nitric oxide synthase oxygenase</fullName>
        <ecNumber evidence="4 11">1.14.14.47</ecNumber>
    </recommendedName>
</protein>
<evidence type="ECO:0000313" key="13">
    <source>
        <dbReference type="EMBL" id="MFC3885836.1"/>
    </source>
</evidence>
<evidence type="ECO:0000256" key="2">
    <source>
        <dbReference type="ARBA" id="ARBA00002642"/>
    </source>
</evidence>
<evidence type="ECO:0000256" key="3">
    <source>
        <dbReference type="ARBA" id="ARBA00005411"/>
    </source>
</evidence>
<keyword evidence="7 11" id="KW-0479">Metal-binding</keyword>
<accession>A0ABV8B6B2</accession>
<dbReference type="CDD" id="cd00575">
    <property type="entry name" value="NOS_oxygenase"/>
    <property type="match status" value="1"/>
</dbReference>
<keyword evidence="14" id="KW-1185">Reference proteome</keyword>
<dbReference type="PROSITE" id="PS60001">
    <property type="entry name" value="NOS"/>
    <property type="match status" value="1"/>
</dbReference>
<evidence type="ECO:0000256" key="7">
    <source>
        <dbReference type="ARBA" id="ARBA00022723"/>
    </source>
</evidence>
<comment type="miscellaneous">
    <text evidence="11">This protein is similar to the oxygenase domain of eukaryotic nitric oxide synthases but lacks the reductase domain which, in eukaryotes, is responsible for transfer of electrons to the ferric heme during nitric oxide synthesis.</text>
</comment>
<dbReference type="InterPro" id="IPR017142">
    <property type="entry name" value="Nitric_oxide_synthase_Oase-su"/>
</dbReference>
<dbReference type="Gene3D" id="3.90.1230.10">
    <property type="entry name" value="Nitric Oxide Synthase, Chain A, domain 3"/>
    <property type="match status" value="1"/>
</dbReference>
<comment type="cofactor">
    <cofactor evidence="1 11">
        <name>heme</name>
        <dbReference type="ChEBI" id="CHEBI:30413"/>
    </cofactor>
</comment>
<evidence type="ECO:0000256" key="4">
    <source>
        <dbReference type="ARBA" id="ARBA00012735"/>
    </source>
</evidence>
<dbReference type="Gene3D" id="3.90.440.10">
    <property type="entry name" value="Nitric Oxide Synthase,Heme Domain,Chain A domain 2"/>
    <property type="match status" value="1"/>
</dbReference>
<dbReference type="Gene3D" id="3.90.340.10">
    <property type="entry name" value="Nitric Oxide Synthase, Chain A, domain 1"/>
    <property type="match status" value="1"/>
</dbReference>
<comment type="function">
    <text evidence="2 11">Catalyzes the production of nitric oxide.</text>
</comment>
<dbReference type="InterPro" id="IPR044944">
    <property type="entry name" value="NOS_dom_3"/>
</dbReference>
<dbReference type="PANTHER" id="PTHR43410:SF1">
    <property type="entry name" value="NITRIC OXIDE SYNTHASE"/>
    <property type="match status" value="1"/>
</dbReference>
<keyword evidence="9 11" id="KW-0408">Iron</keyword>
<evidence type="ECO:0000256" key="11">
    <source>
        <dbReference type="PIRNR" id="PIRNR037219"/>
    </source>
</evidence>
<proteinExistence type="inferred from homology"/>
<reference evidence="14" key="1">
    <citation type="journal article" date="2019" name="Int. J. Syst. Evol. Microbiol.">
        <title>The Global Catalogue of Microorganisms (GCM) 10K type strain sequencing project: providing services to taxonomists for standard genome sequencing and annotation.</title>
        <authorList>
            <consortium name="The Broad Institute Genomics Platform"/>
            <consortium name="The Broad Institute Genome Sequencing Center for Infectious Disease"/>
            <person name="Wu L."/>
            <person name="Ma J."/>
        </authorList>
    </citation>
    <scope>NUCLEOTIDE SEQUENCE [LARGE SCALE GENOMIC DNA]</scope>
    <source>
        <strain evidence="14">CCUG 61889</strain>
    </source>
</reference>
<evidence type="ECO:0000256" key="5">
    <source>
        <dbReference type="ARBA" id="ARBA00018859"/>
    </source>
</evidence>
<organism evidence="13 14">
    <name type="scientific">Bacillus songklensis</name>
    <dbReference type="NCBI Taxonomy" id="1069116"/>
    <lineage>
        <taxon>Bacteria</taxon>
        <taxon>Bacillati</taxon>
        <taxon>Bacillota</taxon>
        <taxon>Bacilli</taxon>
        <taxon>Bacillales</taxon>
        <taxon>Bacillaceae</taxon>
        <taxon>Bacillus</taxon>
    </lineage>
</organism>
<dbReference type="InterPro" id="IPR044940">
    <property type="entry name" value="NOS_dom_2"/>
</dbReference>
<dbReference type="EMBL" id="JBHRZT010000072">
    <property type="protein sequence ID" value="MFC3885836.1"/>
    <property type="molecule type" value="Genomic_DNA"/>
</dbReference>
<evidence type="ECO:0000256" key="10">
    <source>
        <dbReference type="ARBA" id="ARBA00048713"/>
    </source>
</evidence>
<dbReference type="InterPro" id="IPR036119">
    <property type="entry name" value="NOS_N_sf"/>
</dbReference>
<evidence type="ECO:0000259" key="12">
    <source>
        <dbReference type="PROSITE" id="PS60001"/>
    </source>
</evidence>
<gene>
    <name evidence="13" type="ORF">ACFOU2_21115</name>
</gene>
<comment type="subunit">
    <text evidence="11">Homodimer.</text>
</comment>
<dbReference type="PANTHER" id="PTHR43410">
    <property type="entry name" value="NITRIC OXIDE SYNTHASE OXYGENASE"/>
    <property type="match status" value="1"/>
</dbReference>